<dbReference type="Proteomes" id="UP000505377">
    <property type="component" value="Chromosome"/>
</dbReference>
<proteinExistence type="predicted"/>
<sequence>MNTVGHDRSTSCQPPFEVSACFPFAVPEHVDPHHRLEALYRTWCRRVSFDNAMRVLALRAGLDDLPGSEPDDFWAAWAMTGCGGMCVATARALGVLLTAHGFTWRHALARIDDAREPDHLSTIVTLPTGRFLLDTVALGEVPVLLDTGPHRVGHSALEVRSRPTADGWEIQWSTPVNRAVQRCHVLPALPLPDLVGFYRSTQESETFQRFNAMLYARRNTDDGPVVVIGGFAVRVDGDGTVEPIEQSAPDVLITLFGWSERIVTRLEQAGVFG</sequence>
<name>A0A6M6JF66_9PSEU</name>
<evidence type="ECO:0000313" key="2">
    <source>
        <dbReference type="Proteomes" id="UP000505377"/>
    </source>
</evidence>
<gene>
    <name evidence="1" type="ORF">HOP40_07875</name>
</gene>
<reference evidence="1 2" key="1">
    <citation type="submission" date="2020-05" db="EMBL/GenBank/DDBJ databases">
        <authorList>
            <person name="Mo P."/>
        </authorList>
    </citation>
    <scope>NUCLEOTIDE SEQUENCE [LARGE SCALE GENOMIC DNA]</scope>
    <source>
        <strain evidence="1 2">Gen01</strain>
    </source>
</reference>
<protein>
    <recommendedName>
        <fullName evidence="3">Arylamine N-acetyltransferase</fullName>
    </recommendedName>
</protein>
<dbReference type="AlphaFoldDB" id="A0A6M6JF66"/>
<evidence type="ECO:0008006" key="3">
    <source>
        <dbReference type="Google" id="ProtNLM"/>
    </source>
</evidence>
<accession>A0A6M6JF66</accession>
<keyword evidence="2" id="KW-1185">Reference proteome</keyword>
<evidence type="ECO:0000313" key="1">
    <source>
        <dbReference type="EMBL" id="QJY45725.1"/>
    </source>
</evidence>
<dbReference type="InterPro" id="IPR053710">
    <property type="entry name" value="Arylamine_NAT_domain_sf"/>
</dbReference>
<dbReference type="EMBL" id="CP053564">
    <property type="protein sequence ID" value="QJY45725.1"/>
    <property type="molecule type" value="Genomic_DNA"/>
</dbReference>
<dbReference type="Gene3D" id="3.30.2140.20">
    <property type="match status" value="1"/>
</dbReference>
<dbReference type="RefSeq" id="WP_172156148.1">
    <property type="nucleotide sequence ID" value="NZ_CP053564.1"/>
</dbReference>
<dbReference type="InterPro" id="IPR038765">
    <property type="entry name" value="Papain-like_cys_pep_sf"/>
</dbReference>
<dbReference type="SUPFAM" id="SSF54001">
    <property type="entry name" value="Cysteine proteinases"/>
    <property type="match status" value="1"/>
</dbReference>
<dbReference type="KEGG" id="pbro:HOP40_07875"/>
<organism evidence="1 2">
    <name type="scientific">Pseudonocardia broussonetiae</name>
    <dbReference type="NCBI Taxonomy" id="2736640"/>
    <lineage>
        <taxon>Bacteria</taxon>
        <taxon>Bacillati</taxon>
        <taxon>Actinomycetota</taxon>
        <taxon>Actinomycetes</taxon>
        <taxon>Pseudonocardiales</taxon>
        <taxon>Pseudonocardiaceae</taxon>
        <taxon>Pseudonocardia</taxon>
    </lineage>
</organism>